<name>A0A0U5HGN6_ASPCI</name>
<evidence type="ECO:0008006" key="4">
    <source>
        <dbReference type="Google" id="ProtNLM"/>
    </source>
</evidence>
<dbReference type="AlphaFoldDB" id="A0A0U5HGN6"/>
<feature type="region of interest" description="Disordered" evidence="1">
    <location>
        <begin position="37"/>
        <end position="88"/>
    </location>
</feature>
<organism evidence="2 3">
    <name type="scientific">Aspergillus calidoustus</name>
    <dbReference type="NCBI Taxonomy" id="454130"/>
    <lineage>
        <taxon>Eukaryota</taxon>
        <taxon>Fungi</taxon>
        <taxon>Dikarya</taxon>
        <taxon>Ascomycota</taxon>
        <taxon>Pezizomycotina</taxon>
        <taxon>Eurotiomycetes</taxon>
        <taxon>Eurotiomycetidae</taxon>
        <taxon>Eurotiales</taxon>
        <taxon>Aspergillaceae</taxon>
        <taxon>Aspergillus</taxon>
        <taxon>Aspergillus subgen. Nidulantes</taxon>
    </lineage>
</organism>
<evidence type="ECO:0000256" key="1">
    <source>
        <dbReference type="SAM" id="MobiDB-lite"/>
    </source>
</evidence>
<accession>A0A0U5HGN6</accession>
<evidence type="ECO:0000313" key="2">
    <source>
        <dbReference type="EMBL" id="CEN60572.1"/>
    </source>
</evidence>
<gene>
    <name evidence="2" type="ORF">ASPCAL03008</name>
</gene>
<dbReference type="OMA" id="WESGSAH"/>
<feature type="compositionally biased region" description="Low complexity" evidence="1">
    <location>
        <begin position="100"/>
        <end position="113"/>
    </location>
</feature>
<feature type="compositionally biased region" description="Polar residues" evidence="1">
    <location>
        <begin position="321"/>
        <end position="330"/>
    </location>
</feature>
<reference evidence="3" key="1">
    <citation type="journal article" date="2016" name="Genome Announc.">
        <title>Draft genome sequences of fungus Aspergillus calidoustus.</title>
        <authorList>
            <person name="Horn F."/>
            <person name="Linde J."/>
            <person name="Mattern D.J."/>
            <person name="Walther G."/>
            <person name="Guthke R."/>
            <person name="Scherlach K."/>
            <person name="Martin K."/>
            <person name="Brakhage A.A."/>
            <person name="Petzke L."/>
            <person name="Valiante V."/>
        </authorList>
    </citation>
    <scope>NUCLEOTIDE SEQUENCE [LARGE SCALE GENOMIC DNA]</scope>
    <source>
        <strain evidence="3">SF006504</strain>
    </source>
</reference>
<proteinExistence type="predicted"/>
<feature type="region of interest" description="Disordered" evidence="1">
    <location>
        <begin position="296"/>
        <end position="374"/>
    </location>
</feature>
<protein>
    <recommendedName>
        <fullName evidence="4">Thymidylate kinase</fullName>
    </recommendedName>
</protein>
<evidence type="ECO:0000313" key="3">
    <source>
        <dbReference type="Proteomes" id="UP000054771"/>
    </source>
</evidence>
<feature type="compositionally biased region" description="Acidic residues" evidence="1">
    <location>
        <begin position="356"/>
        <end position="367"/>
    </location>
</feature>
<feature type="region of interest" description="Disordered" evidence="1">
    <location>
        <begin position="245"/>
        <end position="268"/>
    </location>
</feature>
<dbReference type="Proteomes" id="UP000054771">
    <property type="component" value="Unassembled WGS sequence"/>
</dbReference>
<dbReference type="OrthoDB" id="425602at2759"/>
<dbReference type="STRING" id="454130.A0A0U5HGN6"/>
<feature type="compositionally biased region" description="Basic and acidic residues" evidence="1">
    <location>
        <begin position="257"/>
        <end position="266"/>
    </location>
</feature>
<feature type="region of interest" description="Disordered" evidence="1">
    <location>
        <begin position="100"/>
        <end position="163"/>
    </location>
</feature>
<dbReference type="EMBL" id="CDMC01000002">
    <property type="protein sequence ID" value="CEN60572.1"/>
    <property type="molecule type" value="Genomic_DNA"/>
</dbReference>
<sequence>MAALTMSPAAVRQPFAPLDASRMRTLLRTKMNLQNKQNGAILSGKRQPLVESDAENIDPTAFKSTKRKRAADDEDDHVPVKSPMKPMKSSRTAFHIIVDSTSTSTTRTPTTPTKVSHSTSKPASALKPAGRSPQMKASKAFARRAPISKNRPESASRKGVSRPFSIATALSNGKSKSQPAPATKMPASWSFDIYVDSEQEEMTNLMQHSTCVLDISDDEGKAEDKSDHRGKENIPPAELGLALARSRQQESPAAAARKSEMVDEPRSPLGDLNAADYYGEDCHAFSYAVVYEDEENNAPAPAEEKKFTFSSVPRPTHPTRSKLSSMSSIASVLEAASPAKPTEAEAQPSDGGIEIWESESATEEATEVSEPVTA</sequence>
<keyword evidence="3" id="KW-1185">Reference proteome</keyword>